<dbReference type="PROSITE" id="PS01094">
    <property type="entry name" value="UPF0076"/>
    <property type="match status" value="1"/>
</dbReference>
<dbReference type="NCBIfam" id="TIGR00004">
    <property type="entry name" value="Rid family detoxifying hydrolase"/>
    <property type="match status" value="1"/>
</dbReference>
<dbReference type="CDD" id="cd00448">
    <property type="entry name" value="YjgF_YER057c_UK114_family"/>
    <property type="match status" value="1"/>
</dbReference>
<comment type="similarity">
    <text evidence="1">Belongs to the RutC family.</text>
</comment>
<dbReference type="Gene3D" id="3.30.1330.40">
    <property type="entry name" value="RutC-like"/>
    <property type="match status" value="1"/>
</dbReference>
<name>A0A7E5VRA3_TRINI</name>
<feature type="region of interest" description="Disordered" evidence="2">
    <location>
        <begin position="1"/>
        <end position="30"/>
    </location>
</feature>
<dbReference type="InterPro" id="IPR006056">
    <property type="entry name" value="RidA"/>
</dbReference>
<dbReference type="GeneID" id="113495990"/>
<dbReference type="Proteomes" id="UP000322000">
    <property type="component" value="Chromosome 1"/>
</dbReference>
<dbReference type="PANTHER" id="PTHR11803:SF39">
    <property type="entry name" value="2-IMINOBUTANOATE_2-IMINOPROPANOATE DEAMINASE"/>
    <property type="match status" value="1"/>
</dbReference>
<dbReference type="PANTHER" id="PTHR11803">
    <property type="entry name" value="2-IMINOBUTANOATE/2-IMINOPROPANOATE DEAMINASE RIDA"/>
    <property type="match status" value="1"/>
</dbReference>
<dbReference type="AlphaFoldDB" id="A0A7E5VRA3"/>
<dbReference type="SUPFAM" id="SSF55298">
    <property type="entry name" value="YjgF-like"/>
    <property type="match status" value="1"/>
</dbReference>
<organism evidence="3 4">
    <name type="scientific">Trichoplusia ni</name>
    <name type="common">Cabbage looper</name>
    <dbReference type="NCBI Taxonomy" id="7111"/>
    <lineage>
        <taxon>Eukaryota</taxon>
        <taxon>Metazoa</taxon>
        <taxon>Ecdysozoa</taxon>
        <taxon>Arthropoda</taxon>
        <taxon>Hexapoda</taxon>
        <taxon>Insecta</taxon>
        <taxon>Pterygota</taxon>
        <taxon>Neoptera</taxon>
        <taxon>Endopterygota</taxon>
        <taxon>Lepidoptera</taxon>
        <taxon>Glossata</taxon>
        <taxon>Ditrysia</taxon>
        <taxon>Noctuoidea</taxon>
        <taxon>Noctuidae</taxon>
        <taxon>Plusiinae</taxon>
        <taxon>Trichoplusia</taxon>
    </lineage>
</organism>
<dbReference type="InParanoid" id="A0A7E5VRA3"/>
<dbReference type="Pfam" id="PF01042">
    <property type="entry name" value="Ribonuc_L-PSP"/>
    <property type="match status" value="1"/>
</dbReference>
<evidence type="ECO:0000256" key="2">
    <source>
        <dbReference type="SAM" id="MobiDB-lite"/>
    </source>
</evidence>
<sequence>MTSEKTEAKNNMNVLSKMNEPPKPENPSRTNIHKVTKTIVTSTDIYKPVGPFSQAILANQTLYVSGLLGMDPQGQLVCGGAEAQTRQALENLKRVLDAGGASLESVVKTSILLARMGDFQVVNQVYAEYFPKDCPARATFQVGKLPLDAAVEIEAIALSGDLVVAEAGPCPCARV</sequence>
<dbReference type="InterPro" id="IPR035959">
    <property type="entry name" value="RutC-like_sf"/>
</dbReference>
<dbReference type="GO" id="GO:0005739">
    <property type="term" value="C:mitochondrion"/>
    <property type="evidence" value="ECO:0007669"/>
    <property type="project" value="TreeGrafter"/>
</dbReference>
<dbReference type="InterPro" id="IPR006175">
    <property type="entry name" value="YjgF/YER057c/UK114"/>
</dbReference>
<evidence type="ECO:0000313" key="4">
    <source>
        <dbReference type="RefSeq" id="XP_026730865.1"/>
    </source>
</evidence>
<dbReference type="InterPro" id="IPR019897">
    <property type="entry name" value="RidA_CS"/>
</dbReference>
<protein>
    <submittedName>
        <fullName evidence="4">Uncharacterized protein LOC113495990</fullName>
    </submittedName>
</protein>
<evidence type="ECO:0000256" key="1">
    <source>
        <dbReference type="ARBA" id="ARBA00010552"/>
    </source>
</evidence>
<dbReference type="FunCoup" id="A0A7E5VRA3">
    <property type="interactions" value="858"/>
</dbReference>
<gene>
    <name evidence="4" type="primary">LOC113495990</name>
</gene>
<evidence type="ECO:0000313" key="3">
    <source>
        <dbReference type="Proteomes" id="UP000322000"/>
    </source>
</evidence>
<dbReference type="KEGG" id="tnl:113495990"/>
<dbReference type="OrthoDB" id="309640at2759"/>
<keyword evidence="3" id="KW-1185">Reference proteome</keyword>
<dbReference type="GO" id="GO:0005829">
    <property type="term" value="C:cytosol"/>
    <property type="evidence" value="ECO:0007669"/>
    <property type="project" value="TreeGrafter"/>
</dbReference>
<accession>A0A7E5VRA3</accession>
<proteinExistence type="inferred from homology"/>
<dbReference type="FunFam" id="3.30.1330.40:FF:000001">
    <property type="entry name" value="L-PSP family endoribonuclease"/>
    <property type="match status" value="1"/>
</dbReference>
<dbReference type="RefSeq" id="XP_026730865.1">
    <property type="nucleotide sequence ID" value="XM_026875064.1"/>
</dbReference>
<dbReference type="GO" id="GO:0019239">
    <property type="term" value="F:deaminase activity"/>
    <property type="evidence" value="ECO:0007669"/>
    <property type="project" value="TreeGrafter"/>
</dbReference>
<reference evidence="4" key="1">
    <citation type="submission" date="2025-08" db="UniProtKB">
        <authorList>
            <consortium name="RefSeq"/>
        </authorList>
    </citation>
    <scope>IDENTIFICATION</scope>
</reference>